<keyword evidence="3" id="KW-0949">S-adenosyl-L-methionine</keyword>
<evidence type="ECO:0008006" key="8">
    <source>
        <dbReference type="Google" id="ProtNLM"/>
    </source>
</evidence>
<dbReference type="Gene3D" id="3.40.50.150">
    <property type="entry name" value="Vaccinia Virus protein VP39"/>
    <property type="match status" value="1"/>
</dbReference>
<dbReference type="EMBL" id="KV425567">
    <property type="protein sequence ID" value="KZT26240.1"/>
    <property type="molecule type" value="Genomic_DNA"/>
</dbReference>
<organism evidence="6 7">
    <name type="scientific">Neolentinus lepideus HHB14362 ss-1</name>
    <dbReference type="NCBI Taxonomy" id="1314782"/>
    <lineage>
        <taxon>Eukaryota</taxon>
        <taxon>Fungi</taxon>
        <taxon>Dikarya</taxon>
        <taxon>Basidiomycota</taxon>
        <taxon>Agaricomycotina</taxon>
        <taxon>Agaricomycetes</taxon>
        <taxon>Gloeophyllales</taxon>
        <taxon>Gloeophyllaceae</taxon>
        <taxon>Neolentinus</taxon>
    </lineage>
</organism>
<keyword evidence="1" id="KW-0489">Methyltransferase</keyword>
<dbReference type="GO" id="GO:0008171">
    <property type="term" value="F:O-methyltransferase activity"/>
    <property type="evidence" value="ECO:0007669"/>
    <property type="project" value="InterPro"/>
</dbReference>
<comment type="similarity">
    <text evidence="4">Belongs to the class I-like SAM-binding methyltransferase superfamily. Cation-dependent O-methyltransferase family.</text>
</comment>
<feature type="non-terminal residue" evidence="6">
    <location>
        <position position="1"/>
    </location>
</feature>
<dbReference type="Pfam" id="PF01596">
    <property type="entry name" value="Methyltransf_3"/>
    <property type="match status" value="1"/>
</dbReference>
<dbReference type="OrthoDB" id="10251242at2759"/>
<evidence type="ECO:0000256" key="5">
    <source>
        <dbReference type="SAM" id="MobiDB-lite"/>
    </source>
</evidence>
<dbReference type="STRING" id="1314782.A0A165T773"/>
<evidence type="ECO:0000256" key="3">
    <source>
        <dbReference type="ARBA" id="ARBA00022691"/>
    </source>
</evidence>
<reference evidence="6 7" key="1">
    <citation type="journal article" date="2016" name="Mol. Biol. Evol.">
        <title>Comparative Genomics of Early-Diverging Mushroom-Forming Fungi Provides Insights into the Origins of Lignocellulose Decay Capabilities.</title>
        <authorList>
            <person name="Nagy L.G."/>
            <person name="Riley R."/>
            <person name="Tritt A."/>
            <person name="Adam C."/>
            <person name="Daum C."/>
            <person name="Floudas D."/>
            <person name="Sun H."/>
            <person name="Yadav J.S."/>
            <person name="Pangilinan J."/>
            <person name="Larsson K.H."/>
            <person name="Matsuura K."/>
            <person name="Barry K."/>
            <person name="Labutti K."/>
            <person name="Kuo R."/>
            <person name="Ohm R.A."/>
            <person name="Bhattacharya S.S."/>
            <person name="Shirouzu T."/>
            <person name="Yoshinaga Y."/>
            <person name="Martin F.M."/>
            <person name="Grigoriev I.V."/>
            <person name="Hibbett D.S."/>
        </authorList>
    </citation>
    <scope>NUCLEOTIDE SEQUENCE [LARGE SCALE GENOMIC DNA]</scope>
    <source>
        <strain evidence="6 7">HHB14362 ss-1</strain>
    </source>
</reference>
<keyword evidence="7" id="KW-1185">Reference proteome</keyword>
<protein>
    <recommendedName>
        <fullName evidence="8">S-adenosyl-L-methionine-dependent methyltransferase</fullName>
    </recommendedName>
</protein>
<name>A0A165T773_9AGAM</name>
<dbReference type="GO" id="GO:0032259">
    <property type="term" value="P:methylation"/>
    <property type="evidence" value="ECO:0007669"/>
    <property type="project" value="UniProtKB-KW"/>
</dbReference>
<dbReference type="InParanoid" id="A0A165T773"/>
<dbReference type="SUPFAM" id="SSF53335">
    <property type="entry name" value="S-adenosyl-L-methionine-dependent methyltransferases"/>
    <property type="match status" value="1"/>
</dbReference>
<proteinExistence type="inferred from homology"/>
<evidence type="ECO:0000256" key="2">
    <source>
        <dbReference type="ARBA" id="ARBA00022679"/>
    </source>
</evidence>
<dbReference type="Proteomes" id="UP000076761">
    <property type="component" value="Unassembled WGS sequence"/>
</dbReference>
<feature type="compositionally biased region" description="Basic and acidic residues" evidence="5">
    <location>
        <begin position="83"/>
        <end position="93"/>
    </location>
</feature>
<keyword evidence="2" id="KW-0808">Transferase</keyword>
<evidence type="ECO:0000313" key="7">
    <source>
        <dbReference type="Proteomes" id="UP000076761"/>
    </source>
</evidence>
<evidence type="ECO:0000256" key="1">
    <source>
        <dbReference type="ARBA" id="ARBA00022603"/>
    </source>
</evidence>
<gene>
    <name evidence="6" type="ORF">NEOLEDRAFT_1063496</name>
</gene>
<feature type="region of interest" description="Disordered" evidence="5">
    <location>
        <begin position="74"/>
        <end position="93"/>
    </location>
</feature>
<accession>A0A165T773</accession>
<dbReference type="AlphaFoldDB" id="A0A165T773"/>
<sequence length="93" mass="10068">QVARQNLEHAGLSHKVITGAGAEVLPTLGPDHSFDLIFVDADKKSNPIYYPEAKRLVKKGGIIVSVSDVTRAGPELTLSPPDRGQRCMRCSDQ</sequence>
<dbReference type="InterPro" id="IPR029063">
    <property type="entry name" value="SAM-dependent_MTases_sf"/>
</dbReference>
<evidence type="ECO:0000256" key="4">
    <source>
        <dbReference type="ARBA" id="ARBA00023453"/>
    </source>
</evidence>
<evidence type="ECO:0000313" key="6">
    <source>
        <dbReference type="EMBL" id="KZT26240.1"/>
    </source>
</evidence>
<dbReference type="InterPro" id="IPR002935">
    <property type="entry name" value="SAM_O-MeTrfase"/>
</dbReference>